<dbReference type="EMBL" id="JABAEB010000003">
    <property type="protein sequence ID" value="NLQ22590.1"/>
    <property type="molecule type" value="Genomic_DNA"/>
</dbReference>
<sequence>MKVKVTFTANPVLVKVRYMDESNQVQWNVYGNHVDRIFSVGEVKIPKLYFHAGVCALELYEGSQEAFGEVLTLDEYQWCYALMVACELFPEYVQEYSLS</sequence>
<name>A0ABX1KQ57_9GAMM</name>
<gene>
    <name evidence="1" type="ORF">HGO26_06810</name>
</gene>
<proteinExistence type="predicted"/>
<protein>
    <submittedName>
        <fullName evidence="1">Uncharacterized protein</fullName>
    </submittedName>
</protein>
<evidence type="ECO:0000313" key="1">
    <source>
        <dbReference type="EMBL" id="NLQ22590.1"/>
    </source>
</evidence>
<dbReference type="Proteomes" id="UP000527352">
    <property type="component" value="Unassembled WGS sequence"/>
</dbReference>
<accession>A0ABX1KQ57</accession>
<keyword evidence="2" id="KW-1185">Reference proteome</keyword>
<reference evidence="1 2" key="1">
    <citation type="submission" date="2020-04" db="EMBL/GenBank/DDBJ databases">
        <title>The first description of lens atrophy caused by putative novel Shewanella sp. that is a new emerging pathogen for cultured rainbow trout?</title>
        <authorList>
            <person name="Saticioglu I.B."/>
            <person name="Duman M."/>
            <person name="Altun S."/>
        </authorList>
    </citation>
    <scope>NUCLEOTIDE SEQUENCE [LARGE SCALE GENOMIC DNA]</scope>
    <source>
        <strain evidence="1 2">S-1</strain>
    </source>
</reference>
<organism evidence="1 2">
    <name type="scientific">Shewanella oncorhynchi</name>
    <dbReference type="NCBI Taxonomy" id="2726434"/>
    <lineage>
        <taxon>Bacteria</taxon>
        <taxon>Pseudomonadati</taxon>
        <taxon>Pseudomonadota</taxon>
        <taxon>Gammaproteobacteria</taxon>
        <taxon>Alteromonadales</taxon>
        <taxon>Shewanellaceae</taxon>
        <taxon>Shewanella</taxon>
    </lineage>
</organism>
<comment type="caution">
    <text evidence="1">The sequence shown here is derived from an EMBL/GenBank/DDBJ whole genome shotgun (WGS) entry which is preliminary data.</text>
</comment>
<dbReference type="RefSeq" id="WP_168824098.1">
    <property type="nucleotide sequence ID" value="NZ_JABAEB010000003.1"/>
</dbReference>
<evidence type="ECO:0000313" key="2">
    <source>
        <dbReference type="Proteomes" id="UP000527352"/>
    </source>
</evidence>